<comment type="caution">
    <text evidence="1">The sequence shown here is derived from an EMBL/GenBank/DDBJ whole genome shotgun (WGS) entry which is preliminary data.</text>
</comment>
<name>A0AAD2H2Q7_9AGAR</name>
<proteinExistence type="predicted"/>
<accession>A0AAD2H2Q7</accession>
<feature type="non-terminal residue" evidence="1">
    <location>
        <position position="1"/>
    </location>
</feature>
<sequence length="51" mass="5810">CKALEPLLAITRGSTVFHYIYSGSIQLWYCQALTVVTSHYYGLFNCDHDLP</sequence>
<evidence type="ECO:0000313" key="2">
    <source>
        <dbReference type="Proteomes" id="UP001295794"/>
    </source>
</evidence>
<protein>
    <submittedName>
        <fullName evidence="1">Uncharacterized protein</fullName>
    </submittedName>
</protein>
<dbReference type="Proteomes" id="UP001295794">
    <property type="component" value="Unassembled WGS sequence"/>
</dbReference>
<dbReference type="EMBL" id="CAVNYO010000112">
    <property type="protein sequence ID" value="CAK5267003.1"/>
    <property type="molecule type" value="Genomic_DNA"/>
</dbReference>
<evidence type="ECO:0000313" key="1">
    <source>
        <dbReference type="EMBL" id="CAK5267003.1"/>
    </source>
</evidence>
<gene>
    <name evidence="1" type="ORF">MYCIT1_LOCUS9113</name>
</gene>
<dbReference type="AlphaFoldDB" id="A0AAD2H2Q7"/>
<reference evidence="1" key="1">
    <citation type="submission" date="2023-11" db="EMBL/GenBank/DDBJ databases">
        <authorList>
            <person name="De Vega J J."/>
            <person name="De Vega J J."/>
        </authorList>
    </citation>
    <scope>NUCLEOTIDE SEQUENCE</scope>
</reference>
<keyword evidence="2" id="KW-1185">Reference proteome</keyword>
<organism evidence="1 2">
    <name type="scientific">Mycena citricolor</name>
    <dbReference type="NCBI Taxonomy" id="2018698"/>
    <lineage>
        <taxon>Eukaryota</taxon>
        <taxon>Fungi</taxon>
        <taxon>Dikarya</taxon>
        <taxon>Basidiomycota</taxon>
        <taxon>Agaricomycotina</taxon>
        <taxon>Agaricomycetes</taxon>
        <taxon>Agaricomycetidae</taxon>
        <taxon>Agaricales</taxon>
        <taxon>Marasmiineae</taxon>
        <taxon>Mycenaceae</taxon>
        <taxon>Mycena</taxon>
    </lineage>
</organism>